<feature type="transmembrane region" description="Helical" evidence="5">
    <location>
        <begin position="159"/>
        <end position="180"/>
    </location>
</feature>
<feature type="transmembrane region" description="Helical" evidence="5">
    <location>
        <begin position="7"/>
        <end position="28"/>
    </location>
</feature>
<feature type="transmembrane region" description="Helical" evidence="5">
    <location>
        <begin position="117"/>
        <end position="139"/>
    </location>
</feature>
<protein>
    <submittedName>
        <fullName evidence="6">Uncharacterized protein</fullName>
    </submittedName>
</protein>
<keyword evidence="3 5" id="KW-1133">Transmembrane helix</keyword>
<keyword evidence="4 5" id="KW-0472">Membrane</keyword>
<reference evidence="6 7" key="1">
    <citation type="submission" date="2024-01" db="EMBL/GenBank/DDBJ databases">
        <title>The genome of the rayed Mediterranean limpet Patella caerulea (Linnaeus, 1758).</title>
        <authorList>
            <person name="Anh-Thu Weber A."/>
            <person name="Halstead-Nussloch G."/>
        </authorList>
    </citation>
    <scope>NUCLEOTIDE SEQUENCE [LARGE SCALE GENOMIC DNA]</scope>
    <source>
        <strain evidence="6">AATW-2023a</strain>
        <tissue evidence="6">Whole specimen</tissue>
    </source>
</reference>
<organism evidence="6 7">
    <name type="scientific">Patella caerulea</name>
    <name type="common">Rayed Mediterranean limpet</name>
    <dbReference type="NCBI Taxonomy" id="87958"/>
    <lineage>
        <taxon>Eukaryota</taxon>
        <taxon>Metazoa</taxon>
        <taxon>Spiralia</taxon>
        <taxon>Lophotrochozoa</taxon>
        <taxon>Mollusca</taxon>
        <taxon>Gastropoda</taxon>
        <taxon>Patellogastropoda</taxon>
        <taxon>Patelloidea</taxon>
        <taxon>Patellidae</taxon>
        <taxon>Patella</taxon>
    </lineage>
</organism>
<dbReference type="PANTHER" id="PTHR10671:SF108">
    <property type="entry name" value="CLAUDIN FAMILY PROTEIN-RELATED"/>
    <property type="match status" value="1"/>
</dbReference>
<sequence length="201" mass="22573">MHLPGKVTYFILLSLTCSSIAFGIHMIGLSTPYWRLVSVQGQEVIRSGLWKTCFVSTRLLEDFACRDISEKYMDSSFKAVESCALISLLLILVGGVSTTAALALARENLSHTNWLRFSTVINFLAVISSLVAIVMYGVITNRYKEEREEFTRETVIFGWSFILEIITTVLVFLAAIMSLVHIRTKNECLPTLSYETEIDAV</sequence>
<evidence type="ECO:0000256" key="5">
    <source>
        <dbReference type="SAM" id="Phobius"/>
    </source>
</evidence>
<dbReference type="InterPro" id="IPR050579">
    <property type="entry name" value="PMP-22/EMP/MP20-like"/>
</dbReference>
<evidence type="ECO:0000256" key="4">
    <source>
        <dbReference type="ARBA" id="ARBA00023136"/>
    </source>
</evidence>
<dbReference type="PANTHER" id="PTHR10671">
    <property type="entry name" value="EPITHELIAL MEMBRANE PROTEIN-RELATED"/>
    <property type="match status" value="1"/>
</dbReference>
<accession>A0AAN8IV00</accession>
<dbReference type="AlphaFoldDB" id="A0AAN8IV00"/>
<comment type="caution">
    <text evidence="6">The sequence shown here is derived from an EMBL/GenBank/DDBJ whole genome shotgun (WGS) entry which is preliminary data.</text>
</comment>
<comment type="subcellular location">
    <subcellularLocation>
        <location evidence="1">Membrane</location>
        <topology evidence="1">Multi-pass membrane protein</topology>
    </subcellularLocation>
</comment>
<dbReference type="EMBL" id="JAZGQO010000021">
    <property type="protein sequence ID" value="KAK6165510.1"/>
    <property type="molecule type" value="Genomic_DNA"/>
</dbReference>
<dbReference type="Pfam" id="PF00822">
    <property type="entry name" value="PMP22_Claudin"/>
    <property type="match status" value="1"/>
</dbReference>
<evidence type="ECO:0000256" key="2">
    <source>
        <dbReference type="ARBA" id="ARBA00022692"/>
    </source>
</evidence>
<evidence type="ECO:0000313" key="6">
    <source>
        <dbReference type="EMBL" id="KAK6165510.1"/>
    </source>
</evidence>
<keyword evidence="7" id="KW-1185">Reference proteome</keyword>
<proteinExistence type="predicted"/>
<feature type="transmembrane region" description="Helical" evidence="5">
    <location>
        <begin position="84"/>
        <end position="105"/>
    </location>
</feature>
<gene>
    <name evidence="6" type="ORF">SNE40_022427</name>
</gene>
<evidence type="ECO:0000256" key="3">
    <source>
        <dbReference type="ARBA" id="ARBA00022989"/>
    </source>
</evidence>
<name>A0AAN8IV00_PATCE</name>
<keyword evidence="2 5" id="KW-0812">Transmembrane</keyword>
<dbReference type="Proteomes" id="UP001347796">
    <property type="component" value="Unassembled WGS sequence"/>
</dbReference>
<dbReference type="Gene3D" id="1.20.140.150">
    <property type="match status" value="1"/>
</dbReference>
<dbReference type="GO" id="GO:0005886">
    <property type="term" value="C:plasma membrane"/>
    <property type="evidence" value="ECO:0007669"/>
    <property type="project" value="TreeGrafter"/>
</dbReference>
<dbReference type="InterPro" id="IPR004031">
    <property type="entry name" value="PMP22/EMP/MP20/Claudin"/>
</dbReference>
<evidence type="ECO:0000256" key="1">
    <source>
        <dbReference type="ARBA" id="ARBA00004141"/>
    </source>
</evidence>
<evidence type="ECO:0000313" key="7">
    <source>
        <dbReference type="Proteomes" id="UP001347796"/>
    </source>
</evidence>